<gene>
    <name evidence="2" type="ORF">SHKM778_01320</name>
</gene>
<evidence type="ECO:0000256" key="1">
    <source>
        <dbReference type="SAM" id="Phobius"/>
    </source>
</evidence>
<evidence type="ECO:0008006" key="3">
    <source>
        <dbReference type="Google" id="ProtNLM"/>
    </source>
</evidence>
<protein>
    <recommendedName>
        <fullName evidence="3">L-lactate permease</fullName>
    </recommendedName>
</protein>
<dbReference type="EMBL" id="AP035768">
    <property type="protein sequence ID" value="BFO13744.1"/>
    <property type="molecule type" value="Genomic_DNA"/>
</dbReference>
<reference evidence="2" key="1">
    <citation type="submission" date="2024-06" db="EMBL/GenBank/DDBJ databases">
        <authorList>
            <consortium name="consrtm"/>
            <person name="Uemura M."/>
            <person name="Terahara T."/>
        </authorList>
    </citation>
    <scope>NUCLEOTIDE SEQUENCE</scope>
    <source>
        <strain evidence="2">KM77-8</strain>
    </source>
</reference>
<keyword evidence="1" id="KW-0812">Transmembrane</keyword>
<accession>A0AAT9H8R4</accession>
<evidence type="ECO:0000313" key="2">
    <source>
        <dbReference type="EMBL" id="BFO13744.1"/>
    </source>
</evidence>
<organism evidence="2">
    <name type="scientific">Streptomyces haneummycinicus</name>
    <dbReference type="NCBI Taxonomy" id="3074435"/>
    <lineage>
        <taxon>Bacteria</taxon>
        <taxon>Bacillati</taxon>
        <taxon>Actinomycetota</taxon>
        <taxon>Actinomycetes</taxon>
        <taxon>Kitasatosporales</taxon>
        <taxon>Streptomycetaceae</taxon>
        <taxon>Streptomyces</taxon>
    </lineage>
</organism>
<name>A0AAT9H8R4_9ACTN</name>
<proteinExistence type="predicted"/>
<keyword evidence="1" id="KW-1133">Transmembrane helix</keyword>
<reference evidence="2" key="2">
    <citation type="submission" date="2024-07" db="EMBL/GenBank/DDBJ databases">
        <title>Streptomyces haneummycinica sp. nov., a new antibiotic-producing actinobacterium isolated from marine sediment.</title>
        <authorList>
            <person name="Uemura M."/>
            <person name="Hamada M."/>
            <person name="Hirano S."/>
            <person name="Kobayashi K."/>
            <person name="Ohshiro T."/>
            <person name="Kobayashi T."/>
            <person name="Terahara T."/>
        </authorList>
    </citation>
    <scope>NUCLEOTIDE SEQUENCE</scope>
    <source>
        <strain evidence="2">KM77-8</strain>
    </source>
</reference>
<keyword evidence="1" id="KW-0472">Membrane</keyword>
<feature type="transmembrane region" description="Helical" evidence="1">
    <location>
        <begin position="28"/>
        <end position="45"/>
    </location>
</feature>
<sequence>MPQLLAFLPWLLVPTGVGLLFTVLARWWTGAVWGVALLGLLAWFIEPYGKTGDPRGRPSPSCGC</sequence>
<dbReference type="AlphaFoldDB" id="A0AAT9H8R4"/>